<dbReference type="eggNOG" id="KOG1309">
    <property type="taxonomic scope" value="Eukaryota"/>
</dbReference>
<dbReference type="EnsemblMetazoa" id="SMAR000458-RA">
    <property type="protein sequence ID" value="SMAR000458-PA"/>
    <property type="gene ID" value="SMAR000458"/>
</dbReference>
<feature type="compositionally biased region" description="Basic and acidic residues" evidence="3">
    <location>
        <begin position="381"/>
        <end position="393"/>
    </location>
</feature>
<keyword evidence="7" id="KW-1185">Reference proteome</keyword>
<dbReference type="InterPro" id="IPR007052">
    <property type="entry name" value="CS_dom"/>
</dbReference>
<dbReference type="InterPro" id="IPR011990">
    <property type="entry name" value="TPR-like_helical_dom_sf"/>
</dbReference>
<dbReference type="PROSITE" id="PS51048">
    <property type="entry name" value="SGS"/>
    <property type="match status" value="1"/>
</dbReference>
<evidence type="ECO:0000313" key="7">
    <source>
        <dbReference type="Proteomes" id="UP000014500"/>
    </source>
</evidence>
<protein>
    <recommendedName>
        <fullName evidence="8">CS domain-containing protein</fullName>
    </recommendedName>
</protein>
<dbReference type="InterPro" id="IPR019734">
    <property type="entry name" value="TPR_rpt"/>
</dbReference>
<dbReference type="PANTHER" id="PTHR45862">
    <property type="entry name" value="PROTEIN SGT1 HOMOLOG"/>
    <property type="match status" value="1"/>
</dbReference>
<reference evidence="6" key="2">
    <citation type="submission" date="2015-02" db="UniProtKB">
        <authorList>
            <consortium name="EnsemblMetazoa"/>
        </authorList>
    </citation>
    <scope>IDENTIFICATION</scope>
</reference>
<dbReference type="EMBL" id="JH430051">
    <property type="status" value="NOT_ANNOTATED_CDS"/>
    <property type="molecule type" value="Genomic_DNA"/>
</dbReference>
<dbReference type="GO" id="GO:0005737">
    <property type="term" value="C:cytoplasm"/>
    <property type="evidence" value="ECO:0007669"/>
    <property type="project" value="UniProtKB-ARBA"/>
</dbReference>
<dbReference type="SUPFAM" id="SSF49764">
    <property type="entry name" value="HSP20-like chaperones"/>
    <property type="match status" value="1"/>
</dbReference>
<keyword evidence="2" id="KW-0175">Coiled coil</keyword>
<proteinExistence type="inferred from homology"/>
<sequence>MAFSDAVHHFNKANEAFIDEEYALAIDYYTKAIAIDFGRQDYYRNRANSYMKLEKYREAKCDVDRALELGTADSKLCLWKGTACYQLRDYEEAEKAFFKGKALVFEESEKAFYQGRQLEFGNEAKDTFNGWLTRCAVEIKELKDRQKIESEKIEKKKIEKERIEKRKLEKERLEKEKVENERIEKERIAESERLEKENCHLPYSLIKLRHEWYQTEPSVIVTILVKNVNSGEVSVEICDKTLRCKVRRNEKRDDYELDINLAHTINPERSTWKILSSKIEIQMKKMAAGMWKTLHDDQTRVVDAKKKKNWDKVVSDCTEIDDQDAGGDEFFANIFSQGSDEMKRAMNKSFVESGGTTLSTNWEEVRKEKVKGKAPSGMEWKQWDGKSFDVSRL</sequence>
<evidence type="ECO:0000259" key="5">
    <source>
        <dbReference type="PROSITE" id="PS51203"/>
    </source>
</evidence>
<dbReference type="OMA" id="KIREDWY"/>
<dbReference type="InterPro" id="IPR044563">
    <property type="entry name" value="Sgt1-like"/>
</dbReference>
<organism evidence="6 7">
    <name type="scientific">Strigamia maritima</name>
    <name type="common">European centipede</name>
    <name type="synonym">Geophilus maritimus</name>
    <dbReference type="NCBI Taxonomy" id="126957"/>
    <lineage>
        <taxon>Eukaryota</taxon>
        <taxon>Metazoa</taxon>
        <taxon>Ecdysozoa</taxon>
        <taxon>Arthropoda</taxon>
        <taxon>Myriapoda</taxon>
        <taxon>Chilopoda</taxon>
        <taxon>Pleurostigmophora</taxon>
        <taxon>Geophilomorpha</taxon>
        <taxon>Linotaeniidae</taxon>
        <taxon>Strigamia</taxon>
    </lineage>
</organism>
<dbReference type="SUPFAM" id="SSF48452">
    <property type="entry name" value="TPR-like"/>
    <property type="match status" value="1"/>
</dbReference>
<name>T1IHX8_STRMM</name>
<feature type="coiled-coil region" evidence="2">
    <location>
        <begin position="139"/>
        <end position="195"/>
    </location>
</feature>
<feature type="region of interest" description="Disordered" evidence="3">
    <location>
        <begin position="369"/>
        <end position="393"/>
    </location>
</feature>
<dbReference type="HOGENOM" id="CLU_039532_1_0_1"/>
<feature type="domain" description="CS" evidence="5">
    <location>
        <begin position="205"/>
        <end position="295"/>
    </location>
</feature>
<dbReference type="Gene3D" id="1.25.40.10">
    <property type="entry name" value="Tetratricopeptide repeat domain"/>
    <property type="match status" value="1"/>
</dbReference>
<evidence type="ECO:0000259" key="4">
    <source>
        <dbReference type="PROSITE" id="PS51048"/>
    </source>
</evidence>
<evidence type="ECO:0000256" key="3">
    <source>
        <dbReference type="SAM" id="MobiDB-lite"/>
    </source>
</evidence>
<dbReference type="Pfam" id="PF05002">
    <property type="entry name" value="SGS"/>
    <property type="match status" value="1"/>
</dbReference>
<dbReference type="AlphaFoldDB" id="T1IHX8"/>
<dbReference type="Proteomes" id="UP000014500">
    <property type="component" value="Unassembled WGS sequence"/>
</dbReference>
<dbReference type="InterPro" id="IPR007699">
    <property type="entry name" value="SGS_dom"/>
</dbReference>
<dbReference type="Pfam" id="PF04969">
    <property type="entry name" value="CS"/>
    <property type="match status" value="1"/>
</dbReference>
<evidence type="ECO:0000256" key="2">
    <source>
        <dbReference type="SAM" id="Coils"/>
    </source>
</evidence>
<dbReference type="PROSITE" id="PS51203">
    <property type="entry name" value="CS"/>
    <property type="match status" value="1"/>
</dbReference>
<accession>T1IHX8</accession>
<dbReference type="PhylomeDB" id="T1IHX8"/>
<dbReference type="SMART" id="SM00028">
    <property type="entry name" value="TPR"/>
    <property type="match status" value="3"/>
</dbReference>
<dbReference type="GO" id="GO:0051087">
    <property type="term" value="F:protein-folding chaperone binding"/>
    <property type="evidence" value="ECO:0007669"/>
    <property type="project" value="InterPro"/>
</dbReference>
<reference evidence="7" key="1">
    <citation type="submission" date="2011-05" db="EMBL/GenBank/DDBJ databases">
        <authorList>
            <person name="Richards S.R."/>
            <person name="Qu J."/>
            <person name="Jiang H."/>
            <person name="Jhangiani S.N."/>
            <person name="Agravi P."/>
            <person name="Goodspeed R."/>
            <person name="Gross S."/>
            <person name="Mandapat C."/>
            <person name="Jackson L."/>
            <person name="Mathew T."/>
            <person name="Pu L."/>
            <person name="Thornton R."/>
            <person name="Saada N."/>
            <person name="Wilczek-Boney K.B."/>
            <person name="Lee S."/>
            <person name="Kovar C."/>
            <person name="Wu Y."/>
            <person name="Scherer S.E."/>
            <person name="Worley K.C."/>
            <person name="Muzny D.M."/>
            <person name="Gibbs R."/>
        </authorList>
    </citation>
    <scope>NUCLEOTIDE SEQUENCE</scope>
    <source>
        <strain evidence="7">Brora</strain>
    </source>
</reference>
<dbReference type="Gene3D" id="2.60.40.790">
    <property type="match status" value="1"/>
</dbReference>
<evidence type="ECO:0008006" key="8">
    <source>
        <dbReference type="Google" id="ProtNLM"/>
    </source>
</evidence>
<comment type="similarity">
    <text evidence="1">Belongs to the SGT1 family.</text>
</comment>
<feature type="domain" description="SGS" evidence="4">
    <location>
        <begin position="299"/>
        <end position="385"/>
    </location>
</feature>
<dbReference type="STRING" id="126957.T1IHX8"/>
<dbReference type="InterPro" id="IPR008978">
    <property type="entry name" value="HSP20-like_chaperone"/>
</dbReference>
<evidence type="ECO:0000313" key="6">
    <source>
        <dbReference type="EnsemblMetazoa" id="SMAR000458-PA"/>
    </source>
</evidence>
<evidence type="ECO:0000256" key="1">
    <source>
        <dbReference type="ARBA" id="ARBA00008509"/>
    </source>
</evidence>
<dbReference type="FunFam" id="2.60.40.790:FF:000012">
    <property type="entry name" value="SGT1 homolog, MIS12 kinetochore complex assembly cochaperone"/>
    <property type="match status" value="1"/>
</dbReference>
<dbReference type="eggNOG" id="KOG0376">
    <property type="taxonomic scope" value="Eukaryota"/>
</dbReference>